<evidence type="ECO:0000313" key="1">
    <source>
        <dbReference type="EMBL" id="CAB4155499.1"/>
    </source>
</evidence>
<accession>A0A6J5N8R0</accession>
<protein>
    <submittedName>
        <fullName evidence="1">Siphovirus Gp157</fullName>
    </submittedName>
</protein>
<reference evidence="1" key="1">
    <citation type="submission" date="2020-04" db="EMBL/GenBank/DDBJ databases">
        <authorList>
            <person name="Chiriac C."/>
            <person name="Salcher M."/>
            <person name="Ghai R."/>
            <person name="Kavagutti S V."/>
        </authorList>
    </citation>
    <scope>NUCLEOTIDE SEQUENCE</scope>
</reference>
<gene>
    <name evidence="1" type="ORF">UFOVP670_21</name>
</gene>
<name>A0A6J5N8R0_9CAUD</name>
<sequence>MTAADKIAADLRDAFRRIELAEWIERLVVPYKAIEAAYQANDFDASLTRALAAIVALDDAEAAAAAEVRAAQARMATVTEASAKAREALRQALDACGGPGAATVETDHHKARLQKGGTSVLVNLDVLPARLCRVKREPDKAMIKAALQKGKSVPGAALVQSPPTLHISAKDKS</sequence>
<dbReference type="EMBL" id="LR796632">
    <property type="protein sequence ID" value="CAB4155499.1"/>
    <property type="molecule type" value="Genomic_DNA"/>
</dbReference>
<dbReference type="InterPro" id="IPR008840">
    <property type="entry name" value="Sipho_Gp157"/>
</dbReference>
<organism evidence="1">
    <name type="scientific">uncultured Caudovirales phage</name>
    <dbReference type="NCBI Taxonomy" id="2100421"/>
    <lineage>
        <taxon>Viruses</taxon>
        <taxon>Duplodnaviria</taxon>
        <taxon>Heunggongvirae</taxon>
        <taxon>Uroviricota</taxon>
        <taxon>Caudoviricetes</taxon>
        <taxon>Peduoviridae</taxon>
        <taxon>Maltschvirus</taxon>
        <taxon>Maltschvirus maltsch</taxon>
    </lineage>
</organism>
<proteinExistence type="predicted"/>
<dbReference type="Pfam" id="PF05565">
    <property type="entry name" value="Sipho_Gp157"/>
    <property type="match status" value="1"/>
</dbReference>